<dbReference type="Proteomes" id="UP001497516">
    <property type="component" value="Chromosome 9"/>
</dbReference>
<dbReference type="EMBL" id="OZ034822">
    <property type="protein sequence ID" value="CAL1411504.1"/>
    <property type="molecule type" value="Genomic_DNA"/>
</dbReference>
<name>A0AAV2GMZ0_9ROSI</name>
<sequence length="93" mass="10599">MWATWRPASEVYFIHLAIEDELSDVEVVFSSSYLCKIVVGLVIEKDMDNADFVSILNLLPGRCFEVMVTMGPWNNPFNHFELLLVKLFVSSGN</sequence>
<proteinExistence type="predicted"/>
<protein>
    <submittedName>
        <fullName evidence="1">Uncharacterized protein</fullName>
    </submittedName>
</protein>
<organism evidence="1 2">
    <name type="scientific">Linum trigynum</name>
    <dbReference type="NCBI Taxonomy" id="586398"/>
    <lineage>
        <taxon>Eukaryota</taxon>
        <taxon>Viridiplantae</taxon>
        <taxon>Streptophyta</taxon>
        <taxon>Embryophyta</taxon>
        <taxon>Tracheophyta</taxon>
        <taxon>Spermatophyta</taxon>
        <taxon>Magnoliopsida</taxon>
        <taxon>eudicotyledons</taxon>
        <taxon>Gunneridae</taxon>
        <taxon>Pentapetalae</taxon>
        <taxon>rosids</taxon>
        <taxon>fabids</taxon>
        <taxon>Malpighiales</taxon>
        <taxon>Linaceae</taxon>
        <taxon>Linum</taxon>
    </lineage>
</organism>
<gene>
    <name evidence="1" type="ORF">LTRI10_LOCUS50857</name>
</gene>
<keyword evidence="2" id="KW-1185">Reference proteome</keyword>
<evidence type="ECO:0000313" key="2">
    <source>
        <dbReference type="Proteomes" id="UP001497516"/>
    </source>
</evidence>
<accession>A0AAV2GMZ0</accession>
<evidence type="ECO:0000313" key="1">
    <source>
        <dbReference type="EMBL" id="CAL1411504.1"/>
    </source>
</evidence>
<reference evidence="1 2" key="1">
    <citation type="submission" date="2024-04" db="EMBL/GenBank/DDBJ databases">
        <authorList>
            <person name="Fracassetti M."/>
        </authorList>
    </citation>
    <scope>NUCLEOTIDE SEQUENCE [LARGE SCALE GENOMIC DNA]</scope>
</reference>
<dbReference type="AlphaFoldDB" id="A0AAV2GMZ0"/>